<dbReference type="InterPro" id="IPR016300">
    <property type="entry name" value="ATPase_ArsA/GET3"/>
</dbReference>
<sequence>MMKDLLQKRLLWVGGKGGVGKTTVAASLAVLAARRERRVLVVSTDPAHSLGDVFDRELNDTPRRLLPNLDAMEIDPDIEVEAHLTRVTEQMRRYAAPEMMKELERQMRLTRQSPGTQEAALLERLARLMTDDQLPYDLIIFDTAPTGHTLRLLTLPEAMAAWTDGLLAHNRKSEELGKVLQHLTPKRGRDVATPFDDPQEDAFSDLDERTRDVAQTLLNRRRLFHQARRRIENPDESNFLFVMTPERLPILETARAVEALEAAKVPVAGTLVNRVIPADAGGDFLRARRDQESVYLASIDQTFSHLPRPHLPWLPTDVQGIEILDDLADRLDALGF</sequence>
<dbReference type="InterPro" id="IPR025723">
    <property type="entry name" value="ArsA/GET3_ATPase-like"/>
</dbReference>
<dbReference type="AlphaFoldDB" id="A0A1G9M3U7"/>
<dbReference type="GO" id="GO:0016887">
    <property type="term" value="F:ATP hydrolysis activity"/>
    <property type="evidence" value="ECO:0007669"/>
    <property type="project" value="InterPro"/>
</dbReference>
<proteinExistence type="inferred from homology"/>
<name>A0A1G9M3U7_9GAMM</name>
<dbReference type="SUPFAM" id="SSF52540">
    <property type="entry name" value="P-loop containing nucleoside triphosphate hydrolases"/>
    <property type="match status" value="1"/>
</dbReference>
<keyword evidence="5" id="KW-0547">Nucleotide-binding</keyword>
<evidence type="ECO:0000313" key="6">
    <source>
        <dbReference type="Proteomes" id="UP000199107"/>
    </source>
</evidence>
<keyword evidence="6" id="KW-1185">Reference proteome</keyword>
<comment type="catalytic activity">
    <reaction evidence="2">
        <text>arsenite(in) + ATP + H2O = arsenite(out) + ADP + phosphate + H(+)</text>
        <dbReference type="Rhea" id="RHEA:11348"/>
        <dbReference type="ChEBI" id="CHEBI:15377"/>
        <dbReference type="ChEBI" id="CHEBI:15378"/>
        <dbReference type="ChEBI" id="CHEBI:29242"/>
        <dbReference type="ChEBI" id="CHEBI:30616"/>
        <dbReference type="ChEBI" id="CHEBI:43474"/>
        <dbReference type="ChEBI" id="CHEBI:456216"/>
        <dbReference type="EC" id="7.3.2.7"/>
    </reaction>
</comment>
<accession>A0A1G9M3U7</accession>
<dbReference type="NCBIfam" id="TIGR00345">
    <property type="entry name" value="GET3_arsA_TRC40"/>
    <property type="match status" value="1"/>
</dbReference>
<reference evidence="6" key="1">
    <citation type="submission" date="2016-10" db="EMBL/GenBank/DDBJ databases">
        <authorList>
            <person name="Varghese N."/>
            <person name="Submissions S."/>
        </authorList>
    </citation>
    <scope>NUCLEOTIDE SEQUENCE [LARGE SCALE GENOMIC DNA]</scope>
    <source>
        <strain evidence="6">AAP</strain>
    </source>
</reference>
<dbReference type="PANTHER" id="PTHR10803">
    <property type="entry name" value="ARSENICAL PUMP-DRIVING ATPASE ARSENITE-TRANSLOCATING ATPASE"/>
    <property type="match status" value="1"/>
</dbReference>
<evidence type="ECO:0000256" key="3">
    <source>
        <dbReference type="ARBA" id="ARBA00066752"/>
    </source>
</evidence>
<dbReference type="CDD" id="cd02035">
    <property type="entry name" value="ArsA"/>
    <property type="match status" value="1"/>
</dbReference>
<dbReference type="Proteomes" id="UP000199107">
    <property type="component" value="Unassembled WGS sequence"/>
</dbReference>
<gene>
    <name evidence="5" type="ORF">SAMN05192555_10695</name>
</gene>
<evidence type="ECO:0000256" key="2">
    <source>
        <dbReference type="ARBA" id="ARBA00052296"/>
    </source>
</evidence>
<keyword evidence="5" id="KW-0067">ATP-binding</keyword>
<dbReference type="InterPro" id="IPR027417">
    <property type="entry name" value="P-loop_NTPase"/>
</dbReference>
<dbReference type="GO" id="GO:0005524">
    <property type="term" value="F:ATP binding"/>
    <property type="evidence" value="ECO:0007669"/>
    <property type="project" value="UniProtKB-KW"/>
</dbReference>
<evidence type="ECO:0000256" key="1">
    <source>
        <dbReference type="ARBA" id="ARBA00011040"/>
    </source>
</evidence>
<evidence type="ECO:0000313" key="5">
    <source>
        <dbReference type="EMBL" id="SDL68824.1"/>
    </source>
</evidence>
<dbReference type="STRING" id="48727.SAMN05192555_10695"/>
<dbReference type="Gene3D" id="3.40.50.300">
    <property type="entry name" value="P-loop containing nucleotide triphosphate hydrolases"/>
    <property type="match status" value="1"/>
</dbReference>
<dbReference type="GO" id="GO:0015446">
    <property type="term" value="F:ATPase-coupled arsenite transmembrane transporter activity"/>
    <property type="evidence" value="ECO:0007669"/>
    <property type="project" value="UniProtKB-EC"/>
</dbReference>
<evidence type="ECO:0000259" key="4">
    <source>
        <dbReference type="Pfam" id="PF02374"/>
    </source>
</evidence>
<organism evidence="5 6">
    <name type="scientific">Franzmannia pantelleriensis</name>
    <dbReference type="NCBI Taxonomy" id="48727"/>
    <lineage>
        <taxon>Bacteria</taxon>
        <taxon>Pseudomonadati</taxon>
        <taxon>Pseudomonadota</taxon>
        <taxon>Gammaproteobacteria</taxon>
        <taxon>Oceanospirillales</taxon>
        <taxon>Halomonadaceae</taxon>
        <taxon>Franzmannia</taxon>
    </lineage>
</organism>
<comment type="similarity">
    <text evidence="1">Belongs to the arsA ATPase family.</text>
</comment>
<dbReference type="PANTHER" id="PTHR10803:SF3">
    <property type="entry name" value="ATPASE GET3"/>
    <property type="match status" value="1"/>
</dbReference>
<dbReference type="Pfam" id="PF02374">
    <property type="entry name" value="ArsA_ATPase"/>
    <property type="match status" value="1"/>
</dbReference>
<protein>
    <recommendedName>
        <fullName evidence="3">arsenite-transporting ATPase</fullName>
        <ecNumber evidence="3">7.3.2.7</ecNumber>
    </recommendedName>
</protein>
<dbReference type="EC" id="7.3.2.7" evidence="3"/>
<feature type="domain" description="ArsA/GET3 Anion-transporting ATPase-like" evidence="4">
    <location>
        <begin position="9"/>
        <end position="331"/>
    </location>
</feature>
<dbReference type="EMBL" id="FNGH01000006">
    <property type="protein sequence ID" value="SDL68824.1"/>
    <property type="molecule type" value="Genomic_DNA"/>
</dbReference>